<evidence type="ECO:0000313" key="7">
    <source>
        <dbReference type="Proteomes" id="UP000219338"/>
    </source>
</evidence>
<keyword evidence="3 4" id="KW-0408">Iron</keyword>
<evidence type="ECO:0000313" key="6">
    <source>
        <dbReference type="EMBL" id="SJL00912.1"/>
    </source>
</evidence>
<dbReference type="STRING" id="47428.A0A284QWT1"/>
<dbReference type="OMA" id="SNKIMEP"/>
<comment type="similarity">
    <text evidence="1">Belongs to the indoleamine 2,3-dioxygenase family.</text>
</comment>
<dbReference type="GO" id="GO:0005737">
    <property type="term" value="C:cytoplasm"/>
    <property type="evidence" value="ECO:0007669"/>
    <property type="project" value="TreeGrafter"/>
</dbReference>
<feature type="binding site" description="proximal binding residue" evidence="4">
    <location>
        <position position="424"/>
    </location>
    <ligand>
        <name>heme b</name>
        <dbReference type="ChEBI" id="CHEBI:60344"/>
    </ligand>
    <ligandPart>
        <name>Fe</name>
        <dbReference type="ChEBI" id="CHEBI:18248"/>
    </ligandPart>
</feature>
<dbReference type="EMBL" id="FUEG01000002">
    <property type="protein sequence ID" value="SJL00912.1"/>
    <property type="molecule type" value="Genomic_DNA"/>
</dbReference>
<dbReference type="PANTHER" id="PTHR28657:SF5">
    <property type="entry name" value="INDOLEAMINE 2,3-DIOXYGENASE"/>
    <property type="match status" value="1"/>
</dbReference>
<feature type="region of interest" description="Disordered" evidence="5">
    <location>
        <begin position="457"/>
        <end position="484"/>
    </location>
</feature>
<gene>
    <name evidence="6" type="ORF">ARMOST_04226</name>
</gene>
<accession>A0A284QWT1</accession>
<evidence type="ECO:0000256" key="5">
    <source>
        <dbReference type="SAM" id="MobiDB-lite"/>
    </source>
</evidence>
<dbReference type="Gene3D" id="1.20.58.480">
    <property type="match status" value="1"/>
</dbReference>
<dbReference type="GO" id="GO:0019441">
    <property type="term" value="P:L-tryptophan catabolic process to kynurenine"/>
    <property type="evidence" value="ECO:0007669"/>
    <property type="project" value="InterPro"/>
</dbReference>
<dbReference type="PANTHER" id="PTHR28657">
    <property type="entry name" value="INDOLEAMINE 2,3-DIOXYGENASE"/>
    <property type="match status" value="1"/>
</dbReference>
<evidence type="ECO:0000256" key="4">
    <source>
        <dbReference type="PIRSR" id="PIRSR600898-1"/>
    </source>
</evidence>
<feature type="compositionally biased region" description="Polar residues" evidence="5">
    <location>
        <begin position="458"/>
        <end position="468"/>
    </location>
</feature>
<protein>
    <recommendedName>
        <fullName evidence="8">Indoleamine 2,3-dioxygenase</fullName>
    </recommendedName>
</protein>
<keyword evidence="7" id="KW-1185">Reference proteome</keyword>
<proteinExistence type="inferred from homology"/>
<dbReference type="InterPro" id="IPR000898">
    <property type="entry name" value="Indolamine_dOase"/>
</dbReference>
<evidence type="ECO:0008006" key="8">
    <source>
        <dbReference type="Google" id="ProtNLM"/>
    </source>
</evidence>
<dbReference type="GO" id="GO:0034354">
    <property type="term" value="P:'de novo' NAD+ biosynthetic process from L-tryptophan"/>
    <property type="evidence" value="ECO:0007669"/>
    <property type="project" value="TreeGrafter"/>
</dbReference>
<name>A0A284QWT1_ARMOS</name>
<dbReference type="GO" id="GO:0033754">
    <property type="term" value="F:indoleamine 2,3-dioxygenase activity"/>
    <property type="evidence" value="ECO:0007669"/>
    <property type="project" value="TreeGrafter"/>
</dbReference>
<reference evidence="7" key="1">
    <citation type="journal article" date="2017" name="Nat. Ecol. Evol.">
        <title>Genome expansion and lineage-specific genetic innovations in the forest pathogenic fungi Armillaria.</title>
        <authorList>
            <person name="Sipos G."/>
            <person name="Prasanna A.N."/>
            <person name="Walter M.C."/>
            <person name="O'Connor E."/>
            <person name="Balint B."/>
            <person name="Krizsan K."/>
            <person name="Kiss B."/>
            <person name="Hess J."/>
            <person name="Varga T."/>
            <person name="Slot J."/>
            <person name="Riley R."/>
            <person name="Boka B."/>
            <person name="Rigling D."/>
            <person name="Barry K."/>
            <person name="Lee J."/>
            <person name="Mihaltcheva S."/>
            <person name="LaButti K."/>
            <person name="Lipzen A."/>
            <person name="Waldron R."/>
            <person name="Moloney N.M."/>
            <person name="Sperisen C."/>
            <person name="Kredics L."/>
            <person name="Vagvoelgyi C."/>
            <person name="Patrignani A."/>
            <person name="Fitzpatrick D."/>
            <person name="Nagy I."/>
            <person name="Doyle S."/>
            <person name="Anderson J.B."/>
            <person name="Grigoriev I.V."/>
            <person name="Gueldener U."/>
            <person name="Muensterkoetter M."/>
            <person name="Nagy L.G."/>
        </authorList>
    </citation>
    <scope>NUCLEOTIDE SEQUENCE [LARGE SCALE GENOMIC DNA]</scope>
    <source>
        <strain evidence="7">C18/9</strain>
    </source>
</reference>
<evidence type="ECO:0000256" key="1">
    <source>
        <dbReference type="ARBA" id="ARBA00007119"/>
    </source>
</evidence>
<dbReference type="Pfam" id="PF01231">
    <property type="entry name" value="IDO"/>
    <property type="match status" value="1"/>
</dbReference>
<dbReference type="AlphaFoldDB" id="A0A284QWT1"/>
<dbReference type="GO" id="GO:0046872">
    <property type="term" value="F:metal ion binding"/>
    <property type="evidence" value="ECO:0007669"/>
    <property type="project" value="UniProtKB-KW"/>
</dbReference>
<sequence length="496" mass="55788">MERILHSSAYHCSTSSPLDIVYLLPSPYHLLRRALSLLNSMGSFTSPHKTIDIDITRSPSEFDVDDETGFMPRQPLPRLPSKYAIWEIALSDASEALVLATDDSDDAMSKRHRGEAWRSNIKSWPVLDVSDLQSEKLLLQRAHHVLAYLAHYFAHSAPSEGASPTHVPESLAIPLVEVSRLLGIAPILTYADTVLWNWELINPAQQLSIENMRVLDVFSGTDDERFFYSVSYTVELRGVEALQIIDEYNRLPNLSTYIATSKVARDLDRLTGIIEDISDIIQSVQPLCDPHVFYWEIRPWFCGSDASGPDAPGWIYDGVPDCHLLDLSGPSGGQSSLMHALDVFLNIDFSQREKRRPAPSEQNKGGDGGFMERMRRYMPGQHRDYLLHLANTPRSVRELAQNTPSLREPYDAAVMALKKLRDLHMRIACRYIVNMSRTRRGIPAGCPVSAMMDRMDRQNSQNSGQTAVRGTGGNEVSRLLKATRDATRRAMLKDNI</sequence>
<organism evidence="6 7">
    <name type="scientific">Armillaria ostoyae</name>
    <name type="common">Armillaria root rot fungus</name>
    <dbReference type="NCBI Taxonomy" id="47428"/>
    <lineage>
        <taxon>Eukaryota</taxon>
        <taxon>Fungi</taxon>
        <taxon>Dikarya</taxon>
        <taxon>Basidiomycota</taxon>
        <taxon>Agaricomycotina</taxon>
        <taxon>Agaricomycetes</taxon>
        <taxon>Agaricomycetidae</taxon>
        <taxon>Agaricales</taxon>
        <taxon>Marasmiineae</taxon>
        <taxon>Physalacriaceae</taxon>
        <taxon>Armillaria</taxon>
    </lineage>
</organism>
<keyword evidence="4" id="KW-0349">Heme</keyword>
<dbReference type="InterPro" id="IPR037217">
    <property type="entry name" value="Trp/Indoleamine_2_3_dOase-like"/>
</dbReference>
<evidence type="ECO:0000256" key="2">
    <source>
        <dbReference type="ARBA" id="ARBA00022723"/>
    </source>
</evidence>
<keyword evidence="2 4" id="KW-0479">Metal-binding</keyword>
<dbReference type="OrthoDB" id="540174at2759"/>
<evidence type="ECO:0000256" key="3">
    <source>
        <dbReference type="ARBA" id="ARBA00023004"/>
    </source>
</evidence>
<dbReference type="Proteomes" id="UP000219338">
    <property type="component" value="Unassembled WGS sequence"/>
</dbReference>
<dbReference type="SUPFAM" id="SSF140959">
    <property type="entry name" value="Indolic compounds 2,3-dioxygenase-like"/>
    <property type="match status" value="1"/>
</dbReference>
<dbReference type="GO" id="GO:0020037">
    <property type="term" value="F:heme binding"/>
    <property type="evidence" value="ECO:0007669"/>
    <property type="project" value="InterPro"/>
</dbReference>